<feature type="domain" description="TRAM" evidence="9">
    <location>
        <begin position="369"/>
        <end position="441"/>
    </location>
</feature>
<keyword evidence="6 8" id="KW-0408">Iron</keyword>
<keyword evidence="3 8" id="KW-0808">Transferase</keyword>
<dbReference type="InterPro" id="IPR006638">
    <property type="entry name" value="Elp3/MiaA/NifB-like_rSAM"/>
</dbReference>
<dbReference type="GO" id="GO:0035599">
    <property type="term" value="F:aspartic acid methylthiotransferase activity"/>
    <property type="evidence" value="ECO:0007669"/>
    <property type="project" value="TreeGrafter"/>
</dbReference>
<evidence type="ECO:0000256" key="5">
    <source>
        <dbReference type="ARBA" id="ARBA00022723"/>
    </source>
</evidence>
<evidence type="ECO:0000259" key="10">
    <source>
        <dbReference type="PROSITE" id="PS51449"/>
    </source>
</evidence>
<reference evidence="12 13" key="1">
    <citation type="journal article" date="2011" name="ISME J.">
        <title>Community ecology of hot spring cyanobacterial mats: predominant populations and their functional potential.</title>
        <authorList>
            <person name="Klatt C.G."/>
            <person name="Wood J.M."/>
            <person name="Rusch D.B."/>
            <person name="Bateson M.M."/>
            <person name="Hamamura N."/>
            <person name="Heidelberg J.F."/>
            <person name="Grossman A.R."/>
            <person name="Bhaya D."/>
            <person name="Cohan F.M."/>
            <person name="Kuhl M."/>
            <person name="Bryant D.A."/>
            <person name="Ward D.M."/>
        </authorList>
    </citation>
    <scope>NUCLEOTIDE SEQUENCE [LARGE SCALE GENOMIC DNA]</scope>
    <source>
        <strain evidence="12">OS</strain>
    </source>
</reference>
<dbReference type="SFLD" id="SFLDS00029">
    <property type="entry name" value="Radical_SAM"/>
    <property type="match status" value="1"/>
</dbReference>
<feature type="binding site" evidence="8">
    <location>
        <position position="155"/>
    </location>
    <ligand>
        <name>[4Fe-4S] cluster</name>
        <dbReference type="ChEBI" id="CHEBI:49883"/>
        <label>2</label>
        <note>4Fe-4S-S-AdoMet</note>
    </ligand>
</feature>
<dbReference type="EMBL" id="PHFL01000039">
    <property type="protein sequence ID" value="RFM24403.1"/>
    <property type="molecule type" value="Genomic_DNA"/>
</dbReference>
<dbReference type="Gene3D" id="3.40.50.12160">
    <property type="entry name" value="Methylthiotransferase, N-terminal domain"/>
    <property type="match status" value="1"/>
</dbReference>
<dbReference type="GO" id="GO:0006400">
    <property type="term" value="P:tRNA modification"/>
    <property type="evidence" value="ECO:0007669"/>
    <property type="project" value="InterPro"/>
</dbReference>
<keyword evidence="1 8" id="KW-0004">4Fe-4S</keyword>
<dbReference type="InterPro" id="IPR005840">
    <property type="entry name" value="Ribosomal_uS12_MeSTrfase_RimO"/>
</dbReference>
<dbReference type="NCBIfam" id="TIGR00089">
    <property type="entry name" value="MiaB/RimO family radical SAM methylthiotransferase"/>
    <property type="match status" value="1"/>
</dbReference>
<dbReference type="InterPro" id="IPR007197">
    <property type="entry name" value="rSAM"/>
</dbReference>
<dbReference type="AlphaFoldDB" id="A0A395M0V2"/>
<evidence type="ECO:0000256" key="1">
    <source>
        <dbReference type="ARBA" id="ARBA00022485"/>
    </source>
</evidence>
<dbReference type="SFLD" id="SFLDG01082">
    <property type="entry name" value="B12-binding_domain_containing"/>
    <property type="match status" value="1"/>
</dbReference>
<accession>A0A395M0V2</accession>
<dbReference type="InterPro" id="IPR002792">
    <property type="entry name" value="TRAM_dom"/>
</dbReference>
<keyword evidence="4 8" id="KW-0949">S-adenosyl-L-methionine</keyword>
<feature type="binding site" evidence="8">
    <location>
        <position position="151"/>
    </location>
    <ligand>
        <name>[4Fe-4S] cluster</name>
        <dbReference type="ChEBI" id="CHEBI:49883"/>
        <label>2</label>
        <note>4Fe-4S-S-AdoMet</note>
    </ligand>
</feature>
<dbReference type="GO" id="GO:0005840">
    <property type="term" value="C:ribosome"/>
    <property type="evidence" value="ECO:0007669"/>
    <property type="project" value="UniProtKB-KW"/>
</dbReference>
<dbReference type="NCBIfam" id="TIGR01125">
    <property type="entry name" value="30S ribosomal protein S12 methylthiotransferase RimO"/>
    <property type="match status" value="1"/>
</dbReference>
<evidence type="ECO:0000256" key="4">
    <source>
        <dbReference type="ARBA" id="ARBA00022691"/>
    </source>
</evidence>
<dbReference type="Gene3D" id="2.40.50.140">
    <property type="entry name" value="Nucleic acid-binding proteins"/>
    <property type="match status" value="1"/>
</dbReference>
<dbReference type="HAMAP" id="MF_01865">
    <property type="entry name" value="MTTase_RimO"/>
    <property type="match status" value="1"/>
</dbReference>
<comment type="function">
    <text evidence="8">Catalyzes the methylthiolation of an aspartic acid residue of ribosomal protein uS12.</text>
</comment>
<dbReference type="InterPro" id="IPR005839">
    <property type="entry name" value="Methylthiotransferase"/>
</dbReference>
<feature type="binding site" evidence="8">
    <location>
        <position position="51"/>
    </location>
    <ligand>
        <name>[4Fe-4S] cluster</name>
        <dbReference type="ChEBI" id="CHEBI:49883"/>
        <label>1</label>
    </ligand>
</feature>
<dbReference type="GO" id="GO:0005829">
    <property type="term" value="C:cytosol"/>
    <property type="evidence" value="ECO:0007669"/>
    <property type="project" value="TreeGrafter"/>
</dbReference>
<dbReference type="PROSITE" id="PS51449">
    <property type="entry name" value="MTTASE_N"/>
    <property type="match status" value="1"/>
</dbReference>
<dbReference type="Proteomes" id="UP000266389">
    <property type="component" value="Unassembled WGS sequence"/>
</dbReference>
<evidence type="ECO:0000256" key="8">
    <source>
        <dbReference type="HAMAP-Rule" id="MF_01865"/>
    </source>
</evidence>
<evidence type="ECO:0000256" key="2">
    <source>
        <dbReference type="ARBA" id="ARBA00022490"/>
    </source>
</evidence>
<dbReference type="Pfam" id="PF00919">
    <property type="entry name" value="UPF0004"/>
    <property type="match status" value="1"/>
</dbReference>
<evidence type="ECO:0000313" key="13">
    <source>
        <dbReference type="Proteomes" id="UP000266389"/>
    </source>
</evidence>
<evidence type="ECO:0000256" key="3">
    <source>
        <dbReference type="ARBA" id="ARBA00022679"/>
    </source>
</evidence>
<gene>
    <name evidence="8 12" type="primary">rimO</name>
    <name evidence="12" type="ORF">D0433_05270</name>
</gene>
<dbReference type="InterPro" id="IPR012340">
    <property type="entry name" value="NA-bd_OB-fold"/>
</dbReference>
<dbReference type="PROSITE" id="PS51918">
    <property type="entry name" value="RADICAL_SAM"/>
    <property type="match status" value="1"/>
</dbReference>
<feature type="domain" description="MTTase N-terminal" evidence="10">
    <location>
        <begin position="6"/>
        <end position="124"/>
    </location>
</feature>
<feature type="binding site" evidence="8">
    <location>
        <position position="85"/>
    </location>
    <ligand>
        <name>[4Fe-4S] cluster</name>
        <dbReference type="ChEBI" id="CHEBI:49883"/>
        <label>1</label>
    </ligand>
</feature>
<dbReference type="Pfam" id="PF04055">
    <property type="entry name" value="Radical_SAM"/>
    <property type="match status" value="1"/>
</dbReference>
<protein>
    <recommendedName>
        <fullName evidence="8">Ribosomal protein uS12 methylthiotransferase RimO</fullName>
        <shortName evidence="8">uS12 MTTase</shortName>
        <shortName evidence="8">uS12 methylthiotransferase</shortName>
        <ecNumber evidence="8">2.8.4.4</ecNumber>
    </recommendedName>
    <alternativeName>
        <fullName evidence="8">Ribosomal protein uS12 (aspartate-C(3))-methylthiotransferase</fullName>
    </alternativeName>
    <alternativeName>
        <fullName evidence="8">Ribosome maturation factor RimO</fullName>
    </alternativeName>
</protein>
<evidence type="ECO:0000313" key="12">
    <source>
        <dbReference type="EMBL" id="RFM24403.1"/>
    </source>
</evidence>
<keyword evidence="2 8" id="KW-0963">Cytoplasm</keyword>
<dbReference type="SFLD" id="SFLDG01061">
    <property type="entry name" value="methylthiotransferase"/>
    <property type="match status" value="1"/>
</dbReference>
<dbReference type="PANTHER" id="PTHR43837">
    <property type="entry name" value="RIBOSOMAL PROTEIN S12 METHYLTHIOTRANSFERASE RIMO"/>
    <property type="match status" value="1"/>
</dbReference>
<dbReference type="EC" id="2.8.4.4" evidence="8"/>
<comment type="cofactor">
    <cofactor evidence="8">
        <name>[4Fe-4S] cluster</name>
        <dbReference type="ChEBI" id="CHEBI:49883"/>
    </cofactor>
    <text evidence="8">Binds 2 [4Fe-4S] clusters. One cluster is coordinated with 3 cysteines and an exchangeable S-adenosyl-L-methionine.</text>
</comment>
<feature type="binding site" evidence="8">
    <location>
        <position position="15"/>
    </location>
    <ligand>
        <name>[4Fe-4S] cluster</name>
        <dbReference type="ChEBI" id="CHEBI:49883"/>
        <label>1</label>
    </ligand>
</feature>
<feature type="binding site" evidence="8">
    <location>
        <position position="158"/>
    </location>
    <ligand>
        <name>[4Fe-4S] cluster</name>
        <dbReference type="ChEBI" id="CHEBI:49883"/>
        <label>2</label>
        <note>4Fe-4S-S-AdoMet</note>
    </ligand>
</feature>
<dbReference type="PROSITE" id="PS01278">
    <property type="entry name" value="MTTASE_RADICAL"/>
    <property type="match status" value="1"/>
</dbReference>
<evidence type="ECO:0000256" key="7">
    <source>
        <dbReference type="ARBA" id="ARBA00023014"/>
    </source>
</evidence>
<keyword evidence="7 8" id="KW-0411">Iron-sulfur</keyword>
<dbReference type="GO" id="GO:0103039">
    <property type="term" value="F:protein methylthiotransferase activity"/>
    <property type="evidence" value="ECO:0007669"/>
    <property type="project" value="UniProtKB-EC"/>
</dbReference>
<comment type="similarity">
    <text evidence="8">Belongs to the methylthiotransferase family. RimO subfamily.</text>
</comment>
<dbReference type="InterPro" id="IPR038135">
    <property type="entry name" value="Methylthiotransferase_N_sf"/>
</dbReference>
<dbReference type="SUPFAM" id="SSF102114">
    <property type="entry name" value="Radical SAM enzymes"/>
    <property type="match status" value="1"/>
</dbReference>
<dbReference type="PANTHER" id="PTHR43837:SF1">
    <property type="entry name" value="RIBOSOMAL PROTEIN US12 METHYLTHIOTRANSFERASE RIMO"/>
    <property type="match status" value="1"/>
</dbReference>
<sequence length="443" mass="49873">MKAKLPKLHVLTLGCSKNTVDSEVLLAQARANNFVIAAHANQADVLIINTCGFIEEAKQESIDAILDGLELKKSGKLKKLLVMGCLSERYRSELEQEIPDVDAYFGVLDFAGNTLSQILHELGGHLKTELLGERLLSTPSHFAYLKISEGCDNPCSFCAIPLMRGKYQSKPMPALIDEATQLYQRGVKELILIAQDLTYYGLDLYGERKLAELLQRLSDIGFTWIRLLYAYPAKFPKDILPVIRERENICKYLDIPIQHINDEVLKSMRRGITKRGLIALLNDIRDAVPGIRLRTTFIFGYPNETPEIFEEALEFIEQFKFDRLGCFAYSHEEHTAASALPDRVPSAEKQRRVQTAMALQEKISLAKNEALIGQTLPVLIDRIEHGAVYGRTSFDAPEVDNEVIIVSAKAGFPMHELRVGDFYEVEITDAEPFDLFGTVLRKL</sequence>
<organism evidence="12 13">
    <name type="scientific">Candidatus Thermochlorobacter aerophilus</name>
    <dbReference type="NCBI Taxonomy" id="1868324"/>
    <lineage>
        <taxon>Bacteria</taxon>
        <taxon>Pseudomonadati</taxon>
        <taxon>Chlorobiota</taxon>
        <taxon>Chlorobiia</taxon>
        <taxon>Chlorobiales</taxon>
        <taxon>Candidatus Thermochlorobacteriaceae</taxon>
        <taxon>Candidatus Thermochlorobacter</taxon>
    </lineage>
</organism>
<dbReference type="CDD" id="cd01335">
    <property type="entry name" value="Radical_SAM"/>
    <property type="match status" value="1"/>
</dbReference>
<dbReference type="PROSITE" id="PS50926">
    <property type="entry name" value="TRAM"/>
    <property type="match status" value="1"/>
</dbReference>
<dbReference type="GO" id="GO:0046872">
    <property type="term" value="F:metal ion binding"/>
    <property type="evidence" value="ECO:0007669"/>
    <property type="project" value="UniProtKB-KW"/>
</dbReference>
<dbReference type="InterPro" id="IPR023404">
    <property type="entry name" value="rSAM_horseshoe"/>
</dbReference>
<comment type="subcellular location">
    <subcellularLocation>
        <location evidence="8">Cytoplasm</location>
    </subcellularLocation>
</comment>
<comment type="catalytic activity">
    <reaction evidence="8">
        <text>L-aspartate(89)-[ribosomal protein uS12]-hydrogen + (sulfur carrier)-SH + AH2 + 2 S-adenosyl-L-methionine = 3-methylsulfanyl-L-aspartate(89)-[ribosomal protein uS12]-hydrogen + (sulfur carrier)-H + 5'-deoxyadenosine + L-methionine + A + S-adenosyl-L-homocysteine + 2 H(+)</text>
        <dbReference type="Rhea" id="RHEA:37087"/>
        <dbReference type="Rhea" id="RHEA-COMP:10460"/>
        <dbReference type="Rhea" id="RHEA-COMP:10461"/>
        <dbReference type="Rhea" id="RHEA-COMP:14737"/>
        <dbReference type="Rhea" id="RHEA-COMP:14739"/>
        <dbReference type="ChEBI" id="CHEBI:13193"/>
        <dbReference type="ChEBI" id="CHEBI:15378"/>
        <dbReference type="ChEBI" id="CHEBI:17319"/>
        <dbReference type="ChEBI" id="CHEBI:17499"/>
        <dbReference type="ChEBI" id="CHEBI:29917"/>
        <dbReference type="ChEBI" id="CHEBI:29961"/>
        <dbReference type="ChEBI" id="CHEBI:57844"/>
        <dbReference type="ChEBI" id="CHEBI:57856"/>
        <dbReference type="ChEBI" id="CHEBI:59789"/>
        <dbReference type="ChEBI" id="CHEBI:64428"/>
        <dbReference type="ChEBI" id="CHEBI:73599"/>
        <dbReference type="EC" id="2.8.4.4"/>
    </reaction>
</comment>
<name>A0A395M0V2_9BACT</name>
<dbReference type="SMART" id="SM00729">
    <property type="entry name" value="Elp3"/>
    <property type="match status" value="1"/>
</dbReference>
<dbReference type="InterPro" id="IPR020612">
    <property type="entry name" value="Methylthiotransferase_CS"/>
</dbReference>
<dbReference type="SFLD" id="SFLDF00274">
    <property type="entry name" value="ribosomal_protein_S12_methylth"/>
    <property type="match status" value="1"/>
</dbReference>
<dbReference type="Pfam" id="PF18693">
    <property type="entry name" value="TRAM_2"/>
    <property type="match status" value="1"/>
</dbReference>
<dbReference type="Gene3D" id="3.80.30.20">
    <property type="entry name" value="tm_1862 like domain"/>
    <property type="match status" value="1"/>
</dbReference>
<keyword evidence="5 8" id="KW-0479">Metal-binding</keyword>
<evidence type="ECO:0000259" key="11">
    <source>
        <dbReference type="PROSITE" id="PS51918"/>
    </source>
</evidence>
<dbReference type="InterPro" id="IPR058240">
    <property type="entry name" value="rSAM_sf"/>
</dbReference>
<evidence type="ECO:0000259" key="9">
    <source>
        <dbReference type="PROSITE" id="PS50926"/>
    </source>
</evidence>
<feature type="domain" description="Radical SAM core" evidence="11">
    <location>
        <begin position="137"/>
        <end position="366"/>
    </location>
</feature>
<dbReference type="InterPro" id="IPR013848">
    <property type="entry name" value="Methylthiotransferase_N"/>
</dbReference>
<proteinExistence type="inferred from homology"/>
<evidence type="ECO:0000256" key="6">
    <source>
        <dbReference type="ARBA" id="ARBA00023004"/>
    </source>
</evidence>
<dbReference type="GO" id="GO:0051539">
    <property type="term" value="F:4 iron, 4 sulfur cluster binding"/>
    <property type="evidence" value="ECO:0007669"/>
    <property type="project" value="UniProtKB-UniRule"/>
</dbReference>
<keyword evidence="12" id="KW-0689">Ribosomal protein</keyword>
<keyword evidence="12" id="KW-0687">Ribonucleoprotein</keyword>
<comment type="caution">
    <text evidence="12">The sequence shown here is derived from an EMBL/GenBank/DDBJ whole genome shotgun (WGS) entry which is preliminary data.</text>
</comment>
<dbReference type="FunFam" id="3.80.30.20:FF:000001">
    <property type="entry name" value="tRNA-2-methylthio-N(6)-dimethylallyladenosine synthase 2"/>
    <property type="match status" value="1"/>
</dbReference>